<dbReference type="GO" id="GO:0004751">
    <property type="term" value="F:ribose-5-phosphate isomerase activity"/>
    <property type="evidence" value="ECO:0007669"/>
    <property type="project" value="UniProtKB-EC"/>
</dbReference>
<accession>A0AAN6LRQ7</accession>
<dbReference type="GO" id="GO:0005737">
    <property type="term" value="C:cytoplasm"/>
    <property type="evidence" value="ECO:0007669"/>
    <property type="project" value="TreeGrafter"/>
</dbReference>
<dbReference type="PANTHER" id="PTHR11934">
    <property type="entry name" value="RIBOSE-5-PHOSPHATE ISOMERASE"/>
    <property type="match status" value="1"/>
</dbReference>
<dbReference type="EMBL" id="WVTA01000013">
    <property type="protein sequence ID" value="KAK3203027.1"/>
    <property type="molecule type" value="Genomic_DNA"/>
</dbReference>
<dbReference type="InterPro" id="IPR004788">
    <property type="entry name" value="Ribose5P_isomerase_type_A"/>
</dbReference>
<dbReference type="SUPFAM" id="SSF100950">
    <property type="entry name" value="NagB/RpiA/CoA transferase-like"/>
    <property type="match status" value="1"/>
</dbReference>
<evidence type="ECO:0000256" key="5">
    <source>
        <dbReference type="ARBA" id="ARBA00019150"/>
    </source>
</evidence>
<name>A0AAN6LRQ7_9PLEO</name>
<comment type="caution">
    <text evidence="10">The sequence shown here is derived from an EMBL/GenBank/DDBJ whole genome shotgun (WGS) entry which is preliminary data.</text>
</comment>
<comment type="similarity">
    <text evidence="3">Belongs to the ribose 5-phosphate isomerase family.</text>
</comment>
<comment type="pathway">
    <text evidence="2">Carbohydrate degradation; pentose phosphate pathway; D-ribose 5-phosphate from D-ribulose 5-phosphate (non-oxidative stage): step 1/1.</text>
</comment>
<dbReference type="Gene3D" id="3.30.70.260">
    <property type="match status" value="1"/>
</dbReference>
<feature type="region of interest" description="Disordered" evidence="9">
    <location>
        <begin position="204"/>
        <end position="276"/>
    </location>
</feature>
<dbReference type="NCBIfam" id="TIGR00021">
    <property type="entry name" value="rpiA"/>
    <property type="match status" value="1"/>
</dbReference>
<dbReference type="EC" id="5.3.1.6" evidence="4"/>
<evidence type="ECO:0000313" key="11">
    <source>
        <dbReference type="Proteomes" id="UP001280581"/>
    </source>
</evidence>
<dbReference type="AlphaFoldDB" id="A0AAN6LRQ7"/>
<dbReference type="SUPFAM" id="SSF75445">
    <property type="entry name" value="D-ribose-5-phosphate isomerase (RpiA), lid domain"/>
    <property type="match status" value="1"/>
</dbReference>
<evidence type="ECO:0000256" key="6">
    <source>
        <dbReference type="ARBA" id="ARBA00023235"/>
    </source>
</evidence>
<feature type="compositionally biased region" description="Low complexity" evidence="9">
    <location>
        <begin position="220"/>
        <end position="237"/>
    </location>
</feature>
<evidence type="ECO:0000256" key="9">
    <source>
        <dbReference type="SAM" id="MobiDB-lite"/>
    </source>
</evidence>
<evidence type="ECO:0000256" key="7">
    <source>
        <dbReference type="ARBA" id="ARBA00029734"/>
    </source>
</evidence>
<evidence type="ECO:0000256" key="2">
    <source>
        <dbReference type="ARBA" id="ARBA00004988"/>
    </source>
</evidence>
<evidence type="ECO:0000256" key="8">
    <source>
        <dbReference type="ARBA" id="ARBA00032273"/>
    </source>
</evidence>
<protein>
    <recommendedName>
        <fullName evidence="5">Ribose-5-phosphate isomerase</fullName>
        <ecNumber evidence="4">5.3.1.6</ecNumber>
    </recommendedName>
    <alternativeName>
        <fullName evidence="8">D-ribose-5-phosphate ketol-isomerase</fullName>
    </alternativeName>
    <alternativeName>
        <fullName evidence="7">Phosphoriboisomerase</fullName>
    </alternativeName>
</protein>
<keyword evidence="6" id="KW-0413">Isomerase</keyword>
<dbReference type="InterPro" id="IPR037171">
    <property type="entry name" value="NagB/RpiA_transferase-like"/>
</dbReference>
<dbReference type="Gene3D" id="3.40.50.1360">
    <property type="match status" value="1"/>
</dbReference>
<proteinExistence type="inferred from homology"/>
<reference evidence="10 11" key="1">
    <citation type="submission" date="2021-02" db="EMBL/GenBank/DDBJ databases">
        <title>Genome assembly of Pseudopithomyces chartarum.</title>
        <authorList>
            <person name="Jauregui R."/>
            <person name="Singh J."/>
            <person name="Voisey C."/>
        </authorList>
    </citation>
    <scope>NUCLEOTIDE SEQUENCE [LARGE SCALE GENOMIC DNA]</scope>
    <source>
        <strain evidence="10 11">AGR01</strain>
    </source>
</reference>
<dbReference type="PANTHER" id="PTHR11934:SF0">
    <property type="entry name" value="RIBOSE-5-PHOSPHATE ISOMERASE"/>
    <property type="match status" value="1"/>
</dbReference>
<comment type="catalytic activity">
    <reaction evidence="1">
        <text>aldehydo-D-ribose 5-phosphate = D-ribulose 5-phosphate</text>
        <dbReference type="Rhea" id="RHEA:14657"/>
        <dbReference type="ChEBI" id="CHEBI:58121"/>
        <dbReference type="ChEBI" id="CHEBI:58273"/>
        <dbReference type="EC" id="5.3.1.6"/>
    </reaction>
</comment>
<evidence type="ECO:0000313" key="10">
    <source>
        <dbReference type="EMBL" id="KAK3203027.1"/>
    </source>
</evidence>
<feature type="compositionally biased region" description="Basic and acidic residues" evidence="9">
    <location>
        <begin position="206"/>
        <end position="219"/>
    </location>
</feature>
<evidence type="ECO:0000256" key="4">
    <source>
        <dbReference type="ARBA" id="ARBA00011959"/>
    </source>
</evidence>
<dbReference type="FunFam" id="3.40.50.1360:FF:000014">
    <property type="entry name" value="Ribose 5-phosphate isomerase"/>
    <property type="match status" value="1"/>
</dbReference>
<dbReference type="Pfam" id="PF06026">
    <property type="entry name" value="Rib_5-P_isom_A"/>
    <property type="match status" value="1"/>
</dbReference>
<dbReference type="CDD" id="cd01398">
    <property type="entry name" value="RPI_A"/>
    <property type="match status" value="1"/>
</dbReference>
<organism evidence="10 11">
    <name type="scientific">Pseudopithomyces chartarum</name>
    <dbReference type="NCBI Taxonomy" id="1892770"/>
    <lineage>
        <taxon>Eukaryota</taxon>
        <taxon>Fungi</taxon>
        <taxon>Dikarya</taxon>
        <taxon>Ascomycota</taxon>
        <taxon>Pezizomycotina</taxon>
        <taxon>Dothideomycetes</taxon>
        <taxon>Pleosporomycetidae</taxon>
        <taxon>Pleosporales</taxon>
        <taxon>Massarineae</taxon>
        <taxon>Didymosphaeriaceae</taxon>
        <taxon>Pseudopithomyces</taxon>
    </lineage>
</organism>
<evidence type="ECO:0000256" key="1">
    <source>
        <dbReference type="ARBA" id="ARBA00001713"/>
    </source>
</evidence>
<dbReference type="Proteomes" id="UP001280581">
    <property type="component" value="Unassembled WGS sequence"/>
</dbReference>
<gene>
    <name evidence="10" type="ORF">GRF29_154g1503259</name>
</gene>
<dbReference type="GO" id="GO:0006014">
    <property type="term" value="P:D-ribose metabolic process"/>
    <property type="evidence" value="ECO:0007669"/>
    <property type="project" value="TreeGrafter"/>
</dbReference>
<dbReference type="GO" id="GO:0009052">
    <property type="term" value="P:pentose-phosphate shunt, non-oxidative branch"/>
    <property type="evidence" value="ECO:0007669"/>
    <property type="project" value="InterPro"/>
</dbReference>
<sequence length="276" mass="29520">MSDATVESAKRAAAEQAVKDHFDPSATNVGIGSGTTIVYVVDAIKKLSTNPAIRFIPTGYQSRQVIVKAGLTPVAFDSLPEDTVFDVAFDGADEVDAELNCIKGGGACLFQEKLVAQRARKFVCVADYRKKQDRLLTNWPTIPIEVAPIAVPTVLKSLRTLGSTNPSLRTTLLEKSGPLKTDQDFFIVDAPFKTLLLEEDVAAGKGKGDGSDGTWEHTPHTPLTLPIPLSIHPLSPSDLPPSPNTDSPSIDPDPNESEDKEEVHPSKGSLPSSPTL</sequence>
<evidence type="ECO:0000256" key="3">
    <source>
        <dbReference type="ARBA" id="ARBA00008088"/>
    </source>
</evidence>
<keyword evidence="11" id="KW-1185">Reference proteome</keyword>